<keyword evidence="3" id="KW-1185">Reference proteome</keyword>
<reference evidence="2" key="2">
    <citation type="submission" date="2020-09" db="EMBL/GenBank/DDBJ databases">
        <authorList>
            <person name="Sun Q."/>
            <person name="Ohkuma M."/>
        </authorList>
    </citation>
    <scope>NUCLEOTIDE SEQUENCE</scope>
    <source>
        <strain evidence="2">JCM 15325</strain>
    </source>
</reference>
<evidence type="ECO:0000313" key="3">
    <source>
        <dbReference type="Proteomes" id="UP000654670"/>
    </source>
</evidence>
<dbReference type="Proteomes" id="UP000654670">
    <property type="component" value="Unassembled WGS sequence"/>
</dbReference>
<evidence type="ECO:0000256" key="1">
    <source>
        <dbReference type="SAM" id="MobiDB-lite"/>
    </source>
</evidence>
<comment type="caution">
    <text evidence="2">The sequence shown here is derived from an EMBL/GenBank/DDBJ whole genome shotgun (WGS) entry which is preliminary data.</text>
</comment>
<evidence type="ECO:0000313" key="2">
    <source>
        <dbReference type="EMBL" id="GGL61817.1"/>
    </source>
</evidence>
<sequence>MNREKRQEFGEGKIDTAVGKKTRDDNALLTLTERKNAYTPSTKIGRKDSDSTDNGVRS</sequence>
<gene>
    <name evidence="2" type="ORF">GCM10007968_27280</name>
</gene>
<reference evidence="2" key="1">
    <citation type="journal article" date="2014" name="Int. J. Syst. Evol. Microbiol.">
        <title>Complete genome sequence of Corynebacterium casei LMG S-19264T (=DSM 44701T), isolated from a smear-ripened cheese.</title>
        <authorList>
            <consortium name="US DOE Joint Genome Institute (JGI-PGF)"/>
            <person name="Walter F."/>
            <person name="Albersmeier A."/>
            <person name="Kalinowski J."/>
            <person name="Ruckert C."/>
        </authorList>
    </citation>
    <scope>NUCLEOTIDE SEQUENCE</scope>
    <source>
        <strain evidence="2">JCM 15325</strain>
    </source>
</reference>
<accession>A0A917S6T9</accession>
<feature type="compositionally biased region" description="Basic and acidic residues" evidence="1">
    <location>
        <begin position="25"/>
        <end position="36"/>
    </location>
</feature>
<proteinExistence type="predicted"/>
<name>A0A917S6T9_9BACL</name>
<feature type="region of interest" description="Disordered" evidence="1">
    <location>
        <begin position="25"/>
        <end position="58"/>
    </location>
</feature>
<dbReference type="EMBL" id="BMOK01000014">
    <property type="protein sequence ID" value="GGL61817.1"/>
    <property type="molecule type" value="Genomic_DNA"/>
</dbReference>
<protein>
    <submittedName>
        <fullName evidence="2">Uncharacterized protein</fullName>
    </submittedName>
</protein>
<organism evidence="2 3">
    <name type="scientific">Sporolactobacillus putidus</name>
    <dbReference type="NCBI Taxonomy" id="492735"/>
    <lineage>
        <taxon>Bacteria</taxon>
        <taxon>Bacillati</taxon>
        <taxon>Bacillota</taxon>
        <taxon>Bacilli</taxon>
        <taxon>Bacillales</taxon>
        <taxon>Sporolactobacillaceae</taxon>
        <taxon>Sporolactobacillus</taxon>
    </lineage>
</organism>
<dbReference type="AlphaFoldDB" id="A0A917S6T9"/>